<gene>
    <name evidence="1" type="ORF">NAPIS_ORF02741</name>
</gene>
<evidence type="ECO:0000313" key="2">
    <source>
        <dbReference type="Proteomes" id="UP000053780"/>
    </source>
</evidence>
<organism evidence="1 2">
    <name type="scientific">Vairimorpha apis BRL 01</name>
    <dbReference type="NCBI Taxonomy" id="1037528"/>
    <lineage>
        <taxon>Eukaryota</taxon>
        <taxon>Fungi</taxon>
        <taxon>Fungi incertae sedis</taxon>
        <taxon>Microsporidia</taxon>
        <taxon>Nosematidae</taxon>
        <taxon>Vairimorpha</taxon>
    </lineage>
</organism>
<protein>
    <submittedName>
        <fullName evidence="1">Uncharacterized protein</fullName>
    </submittedName>
</protein>
<dbReference type="AlphaFoldDB" id="T0L4K7"/>
<accession>T0L4K7</accession>
<evidence type="ECO:0000313" key="1">
    <source>
        <dbReference type="EMBL" id="EQB59698.1"/>
    </source>
</evidence>
<dbReference type="VEuPathDB" id="MicrosporidiaDB:NAPIS_ORF02741"/>
<dbReference type="Proteomes" id="UP000053780">
    <property type="component" value="Unassembled WGS sequence"/>
</dbReference>
<keyword evidence="2" id="KW-1185">Reference proteome</keyword>
<proteinExistence type="predicted"/>
<reference evidence="1 2" key="1">
    <citation type="journal article" date="2013" name="BMC Genomics">
        <title>Genome sequencing and comparative genomics of honey bee microsporidia, Nosema apis reveal novel insights into host-parasite interactions.</title>
        <authorList>
            <person name="Chen Yp."/>
            <person name="Pettis J.S."/>
            <person name="Zhao Y."/>
            <person name="Liu X."/>
            <person name="Tallon L.J."/>
            <person name="Sadzewicz L.D."/>
            <person name="Li R."/>
            <person name="Zheng H."/>
            <person name="Huang S."/>
            <person name="Zhang X."/>
            <person name="Hamilton M.C."/>
            <person name="Pernal S.F."/>
            <person name="Melathopoulos A.P."/>
            <person name="Yan X."/>
            <person name="Evans J.D."/>
        </authorList>
    </citation>
    <scope>NUCLEOTIDE SEQUENCE [LARGE SCALE GENOMIC DNA]</scope>
    <source>
        <strain evidence="1 2">BRL 01</strain>
    </source>
</reference>
<sequence>MLYTVFIFASNFNDSLINSNVNNLNNCLEIDNNFKIKEANNLQKEKLHKISLSIEPVFKIISYFLDPFVIDCCYIFVENLQSKEIKHHTIFFNDTIQSEEITQNILFEEEFINESFKSCIFNKNHIDDDYKKFYNLFIPSYDINFYTLVKTLIFDFDCILYKTNYKLAHLFQHQPKNTRYSNYDTLDIHKKVCNFMFMCVNLRNKKLQLQCLTLENKEYLFLKIKIENVFLKK</sequence>
<dbReference type="HOGENOM" id="CLU_072371_0_0_1"/>
<dbReference type="EMBL" id="KE647376">
    <property type="protein sequence ID" value="EQB59698.1"/>
    <property type="molecule type" value="Genomic_DNA"/>
</dbReference>
<name>T0L4K7_9MICR</name>